<sequence length="384" mass="45356">MTYYQLPRNNFFTYKYIDYIERHNQPVSIISQSQSDYLYEIKKHIGLIEKDWDIFKKYTNPYEYIHTNIPHKNKYIASCNPLSRSYFKMIEIMKIFKLEANSKPIRSFHLAEGPGGFIEALCKQRKCPYDRYIGMTILDDKHDPNIPAWKKTKHFLNQYKNVVIENGQDGTGNILSLDNFTYCAEKYSSCMDLITGDGGFDFSSDFNNQESHISNLLFAQMAFALVMQKKGGCFILKIFDSFMHHTVDLLYILSSFYEKVSIVKPHTSRYANSEKYVVCKGFIFQNSQVFYPFLHRAFEKMTNNKDDLHIHRFLTIPINSYFLNKLEELNAIFGQQQIENIHYTVSLIENKHKQDKINNLIKNNLRKCVNWCMKHNVDYNVFDD</sequence>
<evidence type="ECO:0000313" key="2">
    <source>
        <dbReference type="EMBL" id="QHT93103.1"/>
    </source>
</evidence>
<dbReference type="InterPro" id="IPR050851">
    <property type="entry name" value="mRNA_Cap_2O-Ribose_MeTrfase"/>
</dbReference>
<dbReference type="GO" id="GO:0032259">
    <property type="term" value="P:methylation"/>
    <property type="evidence" value="ECO:0007669"/>
    <property type="project" value="InterPro"/>
</dbReference>
<dbReference type="InterPro" id="IPR029063">
    <property type="entry name" value="SAM-dependent_MTases_sf"/>
</dbReference>
<dbReference type="GO" id="GO:0005634">
    <property type="term" value="C:nucleus"/>
    <property type="evidence" value="ECO:0007669"/>
    <property type="project" value="TreeGrafter"/>
</dbReference>
<dbReference type="GO" id="GO:0004483">
    <property type="term" value="F:methyltransferase cap1 activity"/>
    <property type="evidence" value="ECO:0007669"/>
    <property type="project" value="UniProtKB-ARBA"/>
</dbReference>
<proteinExistence type="predicted"/>
<dbReference type="PANTHER" id="PTHR16121:SF0">
    <property type="entry name" value="CAP-SPECIFIC MRNA (NUCLEOSIDE-2'-O-)-METHYLTRANSFERASE 1"/>
    <property type="match status" value="1"/>
</dbReference>
<dbReference type="SUPFAM" id="SSF53335">
    <property type="entry name" value="S-adenosyl-L-methionine-dependent methyltransferases"/>
    <property type="match status" value="1"/>
</dbReference>
<dbReference type="InterPro" id="IPR002877">
    <property type="entry name" value="RNA_MeTrfase_FtsJ_dom"/>
</dbReference>
<dbReference type="AlphaFoldDB" id="A0A6C0INL2"/>
<name>A0A6C0INL2_9ZZZZ</name>
<dbReference type="Gene3D" id="3.40.50.12760">
    <property type="match status" value="1"/>
</dbReference>
<accession>A0A6C0INL2</accession>
<dbReference type="EMBL" id="MN740200">
    <property type="protein sequence ID" value="QHT93103.1"/>
    <property type="molecule type" value="Genomic_DNA"/>
</dbReference>
<protein>
    <recommendedName>
        <fullName evidence="1">Ribosomal RNA methyltransferase FtsJ domain-containing protein</fullName>
    </recommendedName>
</protein>
<dbReference type="GO" id="GO:0006370">
    <property type="term" value="P:7-methylguanosine mRNA capping"/>
    <property type="evidence" value="ECO:0007669"/>
    <property type="project" value="TreeGrafter"/>
</dbReference>
<organism evidence="2">
    <name type="scientific">viral metagenome</name>
    <dbReference type="NCBI Taxonomy" id="1070528"/>
    <lineage>
        <taxon>unclassified sequences</taxon>
        <taxon>metagenomes</taxon>
        <taxon>organismal metagenomes</taxon>
    </lineage>
</organism>
<feature type="domain" description="Ribosomal RNA methyltransferase FtsJ" evidence="1">
    <location>
        <begin position="83"/>
        <end position="282"/>
    </location>
</feature>
<dbReference type="Pfam" id="PF01728">
    <property type="entry name" value="FtsJ"/>
    <property type="match status" value="1"/>
</dbReference>
<dbReference type="GO" id="GO:0005737">
    <property type="term" value="C:cytoplasm"/>
    <property type="evidence" value="ECO:0007669"/>
    <property type="project" value="TreeGrafter"/>
</dbReference>
<dbReference type="PANTHER" id="PTHR16121">
    <property type="entry name" value="CAP-SPECIFIC MRNA (NUCLEOSIDE-2'-O-)-METHYLTRANSFERASE 1-RELATED"/>
    <property type="match status" value="1"/>
</dbReference>
<evidence type="ECO:0000259" key="1">
    <source>
        <dbReference type="Pfam" id="PF01728"/>
    </source>
</evidence>
<reference evidence="2" key="1">
    <citation type="journal article" date="2020" name="Nature">
        <title>Giant virus diversity and host interactions through global metagenomics.</title>
        <authorList>
            <person name="Schulz F."/>
            <person name="Roux S."/>
            <person name="Paez-Espino D."/>
            <person name="Jungbluth S."/>
            <person name="Walsh D.A."/>
            <person name="Denef V.J."/>
            <person name="McMahon K.D."/>
            <person name="Konstantinidis K.T."/>
            <person name="Eloe-Fadrosh E.A."/>
            <person name="Kyrpides N.C."/>
            <person name="Woyke T."/>
        </authorList>
    </citation>
    <scope>NUCLEOTIDE SEQUENCE</scope>
    <source>
        <strain evidence="2">GVMAG-M-3300023210-19</strain>
    </source>
</reference>